<feature type="region of interest" description="Disordered" evidence="1">
    <location>
        <begin position="359"/>
        <end position="381"/>
    </location>
</feature>
<protein>
    <submittedName>
        <fullName evidence="2">Uncharacterized protein</fullName>
    </submittedName>
</protein>
<feature type="compositionally biased region" description="Low complexity" evidence="1">
    <location>
        <begin position="16"/>
        <end position="28"/>
    </location>
</feature>
<reference evidence="2" key="1">
    <citation type="submission" date="2021-01" db="EMBL/GenBank/DDBJ databases">
        <authorList>
            <person name="Corre E."/>
            <person name="Pelletier E."/>
            <person name="Niang G."/>
            <person name="Scheremetjew M."/>
            <person name="Finn R."/>
            <person name="Kale V."/>
            <person name="Holt S."/>
            <person name="Cochrane G."/>
            <person name="Meng A."/>
            <person name="Brown T."/>
            <person name="Cohen L."/>
        </authorList>
    </citation>
    <scope>NUCLEOTIDE SEQUENCE</scope>
    <source>
        <strain evidence="2">10249 10 AB</strain>
    </source>
</reference>
<evidence type="ECO:0000256" key="1">
    <source>
        <dbReference type="SAM" id="MobiDB-lite"/>
    </source>
</evidence>
<feature type="compositionally biased region" description="Low complexity" evidence="1">
    <location>
        <begin position="367"/>
        <end position="381"/>
    </location>
</feature>
<dbReference type="EMBL" id="HBIX01020470">
    <property type="protein sequence ID" value="CAE0721689.1"/>
    <property type="molecule type" value="Transcribed_RNA"/>
</dbReference>
<sequence>MVNRYQGLDNNTLSVHSSTSEAHTEASAYTVESTMSEPEYKPNSKSVKDYIAKADLKPMVGNVTSLDVDNIQEIIAQALSKIKSRYTSEVAMHAGYSFLVESELGFQLRCRNETSKLPPPQSFPTKPRSETDTKMNKYYRDLDSYKIQHACDVAVCELVDNKFPGLLRDLKRPGIRSFDGVFTAREAFDHLDGEVGSTTAANDKFAVHLQSIIDRKYKPEQNGTKTYFASVEHDRYKANSTKVVTVLIEILLVYAQRAFRAAVDKHKVRAIENSWALVESANVSAFKDIEERYKQFKDHYITHLRNLVLDVDQKKHHPQAHVVASYGDTIPHMQGTMQSMVEEQNELREQYAHMVETNLNSRTGPPSVVATASTSSNTGTSSNIANIVTPTMSYNDVQEMIKKALQSVTPTGNNHLVSTPQQHHRPKKWRQWRSWCYTCGVNMNHNSSNCKRTKRAGHDANPDAPMETHLEVIQPKIDCG</sequence>
<evidence type="ECO:0000313" key="2">
    <source>
        <dbReference type="EMBL" id="CAE0721689.1"/>
    </source>
</evidence>
<feature type="region of interest" description="Disordered" evidence="1">
    <location>
        <begin position="1"/>
        <end position="43"/>
    </location>
</feature>
<dbReference type="AlphaFoldDB" id="A0A7S4ELZ1"/>
<name>A0A7S4ELZ1_9STRA</name>
<gene>
    <name evidence="2" type="ORF">PAUS00366_LOCUS14444</name>
</gene>
<proteinExistence type="predicted"/>
<accession>A0A7S4ELZ1</accession>
<organism evidence="2">
    <name type="scientific">Pseudo-nitzschia australis</name>
    <dbReference type="NCBI Taxonomy" id="44445"/>
    <lineage>
        <taxon>Eukaryota</taxon>
        <taxon>Sar</taxon>
        <taxon>Stramenopiles</taxon>
        <taxon>Ochrophyta</taxon>
        <taxon>Bacillariophyta</taxon>
        <taxon>Bacillariophyceae</taxon>
        <taxon>Bacillariophycidae</taxon>
        <taxon>Bacillariales</taxon>
        <taxon>Bacillariaceae</taxon>
        <taxon>Pseudo-nitzschia</taxon>
    </lineage>
</organism>